<sequence length="260" mass="28461">MKRTLRKTVKTDLNMSSPKLTNARRRFHTVNFLSTQCVKGSLTPPERSRDGRSRRPCDTLSRDEWTLTLHSPPNLRRKANITNTLSLLTNRNAKDHACHPPNGLQDSSKFSDFFVRPGNKNAHPEQQTPLAGGDPVNPQALKQLLSVNIPTQALRHGDITQRTGGARQQKRRRPQKCDRRRGVLSNGVQPADAGLADDQASSMLTCSRPLVVPKPPQTPYGLGLPAGEPFHPGVPTAGVEGSPASIASLTKWTEPSPITT</sequence>
<dbReference type="EMBL" id="SJPZ01000001">
    <property type="protein sequence ID" value="TWU67503.1"/>
    <property type="molecule type" value="Genomic_DNA"/>
</dbReference>
<proteinExistence type="predicted"/>
<feature type="compositionally biased region" description="Polar residues" evidence="1">
    <location>
        <begin position="245"/>
        <end position="260"/>
    </location>
</feature>
<evidence type="ECO:0000256" key="1">
    <source>
        <dbReference type="SAM" id="MobiDB-lite"/>
    </source>
</evidence>
<dbReference type="Proteomes" id="UP000316476">
    <property type="component" value="Unassembled WGS sequence"/>
</dbReference>
<feature type="region of interest" description="Disordered" evidence="1">
    <location>
        <begin position="152"/>
        <end position="195"/>
    </location>
</feature>
<feature type="region of interest" description="Disordered" evidence="1">
    <location>
        <begin position="93"/>
        <end position="138"/>
    </location>
</feature>
<organism evidence="2 3">
    <name type="scientific">Crateriforma conspicua</name>
    <dbReference type="NCBI Taxonomy" id="2527996"/>
    <lineage>
        <taxon>Bacteria</taxon>
        <taxon>Pseudomonadati</taxon>
        <taxon>Planctomycetota</taxon>
        <taxon>Planctomycetia</taxon>
        <taxon>Planctomycetales</taxon>
        <taxon>Planctomycetaceae</taxon>
        <taxon>Crateriforma</taxon>
    </lineage>
</organism>
<evidence type="ECO:0000313" key="2">
    <source>
        <dbReference type="EMBL" id="TWU67503.1"/>
    </source>
</evidence>
<comment type="caution">
    <text evidence="2">The sequence shown here is derived from an EMBL/GenBank/DDBJ whole genome shotgun (WGS) entry which is preliminary data.</text>
</comment>
<feature type="region of interest" description="Disordered" evidence="1">
    <location>
        <begin position="214"/>
        <end position="260"/>
    </location>
</feature>
<reference evidence="2 3" key="1">
    <citation type="submission" date="2019-02" db="EMBL/GenBank/DDBJ databases">
        <title>Deep-cultivation of Planctomycetes and their phenomic and genomic characterization uncovers novel biology.</title>
        <authorList>
            <person name="Wiegand S."/>
            <person name="Jogler M."/>
            <person name="Boedeker C."/>
            <person name="Pinto D."/>
            <person name="Vollmers J."/>
            <person name="Rivas-Marin E."/>
            <person name="Kohn T."/>
            <person name="Peeters S.H."/>
            <person name="Heuer A."/>
            <person name="Rast P."/>
            <person name="Oberbeckmann S."/>
            <person name="Bunk B."/>
            <person name="Jeske O."/>
            <person name="Meyerdierks A."/>
            <person name="Storesund J.E."/>
            <person name="Kallscheuer N."/>
            <person name="Luecker S."/>
            <person name="Lage O.M."/>
            <person name="Pohl T."/>
            <person name="Merkel B.J."/>
            <person name="Hornburger P."/>
            <person name="Mueller R.-W."/>
            <person name="Bruemmer F."/>
            <person name="Labrenz M."/>
            <person name="Spormann A.M."/>
            <person name="Op Den Camp H."/>
            <person name="Overmann J."/>
            <person name="Amann R."/>
            <person name="Jetten M.S.M."/>
            <person name="Mascher T."/>
            <person name="Medema M.H."/>
            <person name="Devos D.P."/>
            <person name="Kaster A.-K."/>
            <person name="Ovreas L."/>
            <person name="Rohde M."/>
            <person name="Galperin M.Y."/>
            <person name="Jogler C."/>
        </authorList>
    </citation>
    <scope>NUCLEOTIDE SEQUENCE [LARGE SCALE GENOMIC DNA]</scope>
    <source>
        <strain evidence="2 3">V7</strain>
    </source>
</reference>
<gene>
    <name evidence="2" type="ORF">V7x_30770</name>
</gene>
<name>A0A5C6G2U4_9PLAN</name>
<dbReference type="AlphaFoldDB" id="A0A5C6G2U4"/>
<accession>A0A5C6G2U4</accession>
<evidence type="ECO:0000313" key="3">
    <source>
        <dbReference type="Proteomes" id="UP000316476"/>
    </source>
</evidence>
<protein>
    <submittedName>
        <fullName evidence="2">Uncharacterized protein</fullName>
    </submittedName>
</protein>